<feature type="non-terminal residue" evidence="1">
    <location>
        <position position="148"/>
    </location>
</feature>
<gene>
    <name evidence="1" type="ORF">QAD02_007868</name>
</gene>
<reference evidence="1" key="1">
    <citation type="submission" date="2023-04" db="EMBL/GenBank/DDBJ databases">
        <title>A chromosome-level genome assembly of the parasitoid wasp Eretmocerus hayati.</title>
        <authorList>
            <person name="Zhong Y."/>
            <person name="Liu S."/>
            <person name="Liu Y."/>
        </authorList>
    </citation>
    <scope>NUCLEOTIDE SEQUENCE</scope>
    <source>
        <strain evidence="1">ZJU_SS_LIU_2023</strain>
    </source>
</reference>
<name>A0ACC2N689_9HYME</name>
<protein>
    <submittedName>
        <fullName evidence="1">Uncharacterized protein</fullName>
    </submittedName>
</protein>
<accession>A0ACC2N689</accession>
<evidence type="ECO:0000313" key="1">
    <source>
        <dbReference type="EMBL" id="KAJ8666206.1"/>
    </source>
</evidence>
<feature type="non-terminal residue" evidence="1">
    <location>
        <position position="1"/>
    </location>
</feature>
<dbReference type="Proteomes" id="UP001239111">
    <property type="component" value="Chromosome 4"/>
</dbReference>
<comment type="caution">
    <text evidence="1">The sequence shown here is derived from an EMBL/GenBank/DDBJ whole genome shotgun (WGS) entry which is preliminary data.</text>
</comment>
<sequence length="148" mass="16445">ADNLCNKLTEKIYAKYSSKMVLAHMPLLIVCLNGLGRLASRFPTIASTAIHNLRDFLITPSPILLKLFHRCHEDHSQGVSRGSEARMKNQPTWENLNQTEKMFIIIRDTAIKNLSTALSAAICIDSDCVPALVANVSNRLFTAEKNHG</sequence>
<organism evidence="1 2">
    <name type="scientific">Eretmocerus hayati</name>
    <dbReference type="NCBI Taxonomy" id="131215"/>
    <lineage>
        <taxon>Eukaryota</taxon>
        <taxon>Metazoa</taxon>
        <taxon>Ecdysozoa</taxon>
        <taxon>Arthropoda</taxon>
        <taxon>Hexapoda</taxon>
        <taxon>Insecta</taxon>
        <taxon>Pterygota</taxon>
        <taxon>Neoptera</taxon>
        <taxon>Endopterygota</taxon>
        <taxon>Hymenoptera</taxon>
        <taxon>Apocrita</taxon>
        <taxon>Proctotrupomorpha</taxon>
        <taxon>Chalcidoidea</taxon>
        <taxon>Aphelinidae</taxon>
        <taxon>Aphelininae</taxon>
        <taxon>Eretmocerus</taxon>
    </lineage>
</organism>
<dbReference type="EMBL" id="CM056744">
    <property type="protein sequence ID" value="KAJ8666206.1"/>
    <property type="molecule type" value="Genomic_DNA"/>
</dbReference>
<proteinExistence type="predicted"/>
<keyword evidence="2" id="KW-1185">Reference proteome</keyword>
<evidence type="ECO:0000313" key="2">
    <source>
        <dbReference type="Proteomes" id="UP001239111"/>
    </source>
</evidence>